<keyword evidence="3" id="KW-1185">Reference proteome</keyword>
<gene>
    <name evidence="2" type="ORF">AB0L03_27305</name>
</gene>
<evidence type="ECO:0000256" key="1">
    <source>
        <dbReference type="SAM" id="SignalP"/>
    </source>
</evidence>
<accession>A0ABV3J1K4</accession>
<evidence type="ECO:0000313" key="2">
    <source>
        <dbReference type="EMBL" id="MEV4926492.1"/>
    </source>
</evidence>
<reference evidence="2 3" key="1">
    <citation type="submission" date="2024-06" db="EMBL/GenBank/DDBJ databases">
        <title>The Natural Products Discovery Center: Release of the First 8490 Sequenced Strains for Exploring Actinobacteria Biosynthetic Diversity.</title>
        <authorList>
            <person name="Kalkreuter E."/>
            <person name="Kautsar S.A."/>
            <person name="Yang D."/>
            <person name="Bader C.D."/>
            <person name="Teijaro C.N."/>
            <person name="Fluegel L."/>
            <person name="Davis C.M."/>
            <person name="Simpson J.R."/>
            <person name="Lauterbach L."/>
            <person name="Steele A.D."/>
            <person name="Gui C."/>
            <person name="Meng S."/>
            <person name="Li G."/>
            <person name="Viehrig K."/>
            <person name="Ye F."/>
            <person name="Su P."/>
            <person name="Kiefer A.F."/>
            <person name="Nichols A."/>
            <person name="Cepeda A.J."/>
            <person name="Yan W."/>
            <person name="Fan B."/>
            <person name="Jiang Y."/>
            <person name="Adhikari A."/>
            <person name="Zheng C.-J."/>
            <person name="Schuster L."/>
            <person name="Cowan T.M."/>
            <person name="Smanski M.J."/>
            <person name="Chevrette M.G."/>
            <person name="De Carvalho L.P.S."/>
            <person name="Shen B."/>
        </authorList>
    </citation>
    <scope>NUCLEOTIDE SEQUENCE [LARGE SCALE GENOMIC DNA]</scope>
    <source>
        <strain evidence="2 3">NPDC053791</strain>
    </source>
</reference>
<feature type="chain" id="PRO_5047183351" description="SMP-30/Gluconolactonase/LRE-like region domain-containing protein" evidence="1">
    <location>
        <begin position="49"/>
        <end position="332"/>
    </location>
</feature>
<keyword evidence="1" id="KW-0732">Signal</keyword>
<dbReference type="Proteomes" id="UP001552479">
    <property type="component" value="Unassembled WGS sequence"/>
</dbReference>
<name>A0ABV3J1K4_9ACTN</name>
<comment type="caution">
    <text evidence="2">The sequence shown here is derived from an EMBL/GenBank/DDBJ whole genome shotgun (WGS) entry which is preliminary data.</text>
</comment>
<dbReference type="RefSeq" id="WP_366089883.1">
    <property type="nucleotide sequence ID" value="NZ_JBFASG010000034.1"/>
</dbReference>
<dbReference type="EMBL" id="JBFASG010000034">
    <property type="protein sequence ID" value="MEV4926492.1"/>
    <property type="molecule type" value="Genomic_DNA"/>
</dbReference>
<proteinExistence type="predicted"/>
<sequence>MAHEFAELTREMTVMAMVTVMRRIRRTLFAAGLTAALAVGGTALPAAAAGAQTSDRLEACGERTNVSVFHQGGIPLLDWRENLEFDGRGTLWVSHITRHRVEGYAPDGTLRASFPLSGPGGIRRGPDGMMYVNYGVNPLTPHGGIARFDPTAAAPKPEKVVDGLSGINGLAVDAEGSLYVSRELATGILKFRPDGTKDEEWTRDANVFGTNGLEIVGDQLYASVLLDASSRIVRVPLKDPARHTTVTRLSANLLGGKFLDDLTAYKGSLVVASFRDGELIRVDPATGRACTLVTGLRMPTSVRIPRGFGAHDTGHTLFVVEASGRIVRVTVG</sequence>
<evidence type="ECO:0008006" key="4">
    <source>
        <dbReference type="Google" id="ProtNLM"/>
    </source>
</evidence>
<dbReference type="InterPro" id="IPR011042">
    <property type="entry name" value="6-blade_b-propeller_TolB-like"/>
</dbReference>
<dbReference type="Gene3D" id="2.120.10.30">
    <property type="entry name" value="TolB, C-terminal domain"/>
    <property type="match status" value="1"/>
</dbReference>
<feature type="signal peptide" evidence="1">
    <location>
        <begin position="1"/>
        <end position="48"/>
    </location>
</feature>
<dbReference type="SUPFAM" id="SSF63829">
    <property type="entry name" value="Calcium-dependent phosphotriesterase"/>
    <property type="match status" value="1"/>
</dbReference>
<protein>
    <recommendedName>
        <fullName evidence="4">SMP-30/Gluconolactonase/LRE-like region domain-containing protein</fullName>
    </recommendedName>
</protein>
<evidence type="ECO:0000313" key="3">
    <source>
        <dbReference type="Proteomes" id="UP001552479"/>
    </source>
</evidence>
<organism evidence="2 3">
    <name type="scientific">Streptomyces roseoverticillatus</name>
    <dbReference type="NCBI Taxonomy" id="66429"/>
    <lineage>
        <taxon>Bacteria</taxon>
        <taxon>Bacillati</taxon>
        <taxon>Actinomycetota</taxon>
        <taxon>Actinomycetes</taxon>
        <taxon>Kitasatosporales</taxon>
        <taxon>Streptomycetaceae</taxon>
        <taxon>Streptomyces</taxon>
    </lineage>
</organism>